<protein>
    <submittedName>
        <fullName evidence="2">Uncharacterized protein</fullName>
    </submittedName>
</protein>
<sequence length="78" mass="8754">MSFTSFTCAMGDELQPTDNKIQNSMCFYEGSSMAVAHEKRVHFVARRRAFIGLFGLQFVRSSVTFDGDGYADDRGDQT</sequence>
<reference evidence="2" key="1">
    <citation type="submission" date="2022-11" db="UniProtKB">
        <authorList>
            <consortium name="WormBaseParasite"/>
        </authorList>
    </citation>
    <scope>IDENTIFICATION</scope>
</reference>
<dbReference type="Proteomes" id="UP000887565">
    <property type="component" value="Unplaced"/>
</dbReference>
<proteinExistence type="predicted"/>
<name>A0A915KTD6_ROMCU</name>
<dbReference type="AlphaFoldDB" id="A0A915KTD6"/>
<organism evidence="1 2">
    <name type="scientific">Romanomermis culicivorax</name>
    <name type="common">Nematode worm</name>
    <dbReference type="NCBI Taxonomy" id="13658"/>
    <lineage>
        <taxon>Eukaryota</taxon>
        <taxon>Metazoa</taxon>
        <taxon>Ecdysozoa</taxon>
        <taxon>Nematoda</taxon>
        <taxon>Enoplea</taxon>
        <taxon>Dorylaimia</taxon>
        <taxon>Mermithida</taxon>
        <taxon>Mermithoidea</taxon>
        <taxon>Mermithidae</taxon>
        <taxon>Romanomermis</taxon>
    </lineage>
</organism>
<accession>A0A915KTD6</accession>
<evidence type="ECO:0000313" key="2">
    <source>
        <dbReference type="WBParaSite" id="nRc.2.0.1.t42028-RA"/>
    </source>
</evidence>
<keyword evidence="1" id="KW-1185">Reference proteome</keyword>
<dbReference type="WBParaSite" id="nRc.2.0.1.t42028-RA">
    <property type="protein sequence ID" value="nRc.2.0.1.t42028-RA"/>
    <property type="gene ID" value="nRc.2.0.1.g42028"/>
</dbReference>
<evidence type="ECO:0000313" key="1">
    <source>
        <dbReference type="Proteomes" id="UP000887565"/>
    </source>
</evidence>